<keyword evidence="14" id="KW-1185">Reference proteome</keyword>
<evidence type="ECO:0000256" key="9">
    <source>
        <dbReference type="PROSITE-ProRule" id="PRU00473"/>
    </source>
</evidence>
<dbReference type="SUPFAM" id="SSF103088">
    <property type="entry name" value="OmpA-like"/>
    <property type="match status" value="1"/>
</dbReference>
<evidence type="ECO:0000256" key="8">
    <source>
        <dbReference type="ARBA" id="ARBA00023237"/>
    </source>
</evidence>
<gene>
    <name evidence="13" type="ORF">CWE23_13355</name>
</gene>
<evidence type="ECO:0000313" key="14">
    <source>
        <dbReference type="Proteomes" id="UP000286680"/>
    </source>
</evidence>
<feature type="compositionally biased region" description="Low complexity" evidence="10">
    <location>
        <begin position="207"/>
        <end position="218"/>
    </location>
</feature>
<keyword evidence="7 9" id="KW-0472">Membrane</keyword>
<dbReference type="GO" id="GO:0009279">
    <property type="term" value="C:cell outer membrane"/>
    <property type="evidence" value="ECO:0007669"/>
    <property type="project" value="UniProtKB-SubCell"/>
</dbReference>
<protein>
    <submittedName>
        <fullName evidence="13">OprF</fullName>
    </submittedName>
</protein>
<evidence type="ECO:0000256" key="6">
    <source>
        <dbReference type="ARBA" id="ARBA00023114"/>
    </source>
</evidence>
<name>A0AA94ECK6_9GAMM</name>
<comment type="caution">
    <text evidence="13">The sequence shown here is derived from an EMBL/GenBank/DDBJ whole genome shotgun (WGS) entry which is preliminary data.</text>
</comment>
<dbReference type="RefSeq" id="WP_126820497.1">
    <property type="nucleotide sequence ID" value="NZ_PIPS01000006.1"/>
</dbReference>
<keyword evidence="8" id="KW-0998">Cell outer membrane</keyword>
<feature type="chain" id="PRO_5041736532" evidence="11">
    <location>
        <begin position="23"/>
        <end position="364"/>
    </location>
</feature>
<evidence type="ECO:0000256" key="3">
    <source>
        <dbReference type="ARBA" id="ARBA00022452"/>
    </source>
</evidence>
<dbReference type="GO" id="GO:0046930">
    <property type="term" value="C:pore complex"/>
    <property type="evidence" value="ECO:0007669"/>
    <property type="project" value="UniProtKB-KW"/>
</dbReference>
<comment type="subcellular location">
    <subcellularLocation>
        <location evidence="1">Cell outer membrane</location>
        <topology evidence="1">Multi-pass membrane protein</topology>
    </subcellularLocation>
</comment>
<organism evidence="13 14">
    <name type="scientific">Idiomarina aquatica</name>
    <dbReference type="NCBI Taxonomy" id="1327752"/>
    <lineage>
        <taxon>Bacteria</taxon>
        <taxon>Pseudomonadati</taxon>
        <taxon>Pseudomonadota</taxon>
        <taxon>Gammaproteobacteria</taxon>
        <taxon>Alteromonadales</taxon>
        <taxon>Idiomarinaceae</taxon>
        <taxon>Idiomarina</taxon>
    </lineage>
</organism>
<dbReference type="PANTHER" id="PTHR30329">
    <property type="entry name" value="STATOR ELEMENT OF FLAGELLAR MOTOR COMPLEX"/>
    <property type="match status" value="1"/>
</dbReference>
<dbReference type="InterPro" id="IPR036737">
    <property type="entry name" value="OmpA-like_sf"/>
</dbReference>
<accession>A0AA94ECK6</accession>
<evidence type="ECO:0000256" key="4">
    <source>
        <dbReference type="ARBA" id="ARBA00022692"/>
    </source>
</evidence>
<dbReference type="Pfam" id="PF00691">
    <property type="entry name" value="OmpA"/>
    <property type="match status" value="1"/>
</dbReference>
<evidence type="ECO:0000256" key="5">
    <source>
        <dbReference type="ARBA" id="ARBA00023065"/>
    </source>
</evidence>
<reference evidence="14" key="1">
    <citation type="journal article" date="2018" name="Front. Microbiol.">
        <title>Genome-Based Analysis Reveals the Taxonomy and Diversity of the Family Idiomarinaceae.</title>
        <authorList>
            <person name="Liu Y."/>
            <person name="Lai Q."/>
            <person name="Shao Z."/>
        </authorList>
    </citation>
    <scope>NUCLEOTIDE SEQUENCE [LARGE SCALE GENOMIC DNA]</scope>
    <source>
        <strain evidence="14">SN-14</strain>
    </source>
</reference>
<dbReference type="GO" id="GO:0015288">
    <property type="term" value="F:porin activity"/>
    <property type="evidence" value="ECO:0007669"/>
    <property type="project" value="UniProtKB-KW"/>
</dbReference>
<feature type="signal peptide" evidence="11">
    <location>
        <begin position="1"/>
        <end position="22"/>
    </location>
</feature>
<dbReference type="Proteomes" id="UP000286680">
    <property type="component" value="Unassembled WGS sequence"/>
</dbReference>
<dbReference type="PROSITE" id="PS51123">
    <property type="entry name" value="OMPA_2"/>
    <property type="match status" value="1"/>
</dbReference>
<keyword evidence="5" id="KW-0406">Ion transport</keyword>
<dbReference type="CDD" id="cd07185">
    <property type="entry name" value="OmpA_C-like"/>
    <property type="match status" value="1"/>
</dbReference>
<keyword evidence="4" id="KW-0812">Transmembrane</keyword>
<dbReference type="InterPro" id="IPR011250">
    <property type="entry name" value="OMP/PagP_B-barrel"/>
</dbReference>
<proteinExistence type="predicted"/>
<dbReference type="EMBL" id="PIPS01000006">
    <property type="protein sequence ID" value="RUO39668.1"/>
    <property type="molecule type" value="Genomic_DNA"/>
</dbReference>
<evidence type="ECO:0000256" key="10">
    <source>
        <dbReference type="SAM" id="MobiDB-lite"/>
    </source>
</evidence>
<keyword evidence="3" id="KW-1134">Transmembrane beta strand</keyword>
<keyword evidence="6" id="KW-0626">Porin</keyword>
<evidence type="ECO:0000259" key="12">
    <source>
        <dbReference type="PROSITE" id="PS51123"/>
    </source>
</evidence>
<sequence length="364" mass="40608">MKKLNAVLLALVSVGMTSAAMAQQTQKQPGEFYVGARFGALNLDSDRVGYKNGELYNVDTGFDTLDTGVEIGFMLTQYWETRIYYDYVEASIEGSPGDLYGQSFGSDFLYHFNDLVYAGLGINGTEVGDLSDAMVRATVGHRQFINDQLSWRVEGGVQQGWELDHTESFVNFGLQLWFGEPATVAPKTRPQVEPQQAQPEPQPEPQQPVDSDGDGVVDSNDKCVNTPKNYSVDETGCVMYENEVIREELLVEFDLNSSKVRESAMGAIEEMANFMKEHPQLSITIHGHTDSTGEADYNQWLSERRAKSVGDVLIKRFGIAANRVDYKGHGESQPKVVENSATDRQENRRIEAELKVVNRVPVKR</sequence>
<feature type="domain" description="OmpA-like" evidence="12">
    <location>
        <begin position="240"/>
        <end position="358"/>
    </location>
</feature>
<dbReference type="GO" id="GO:0006811">
    <property type="term" value="P:monoatomic ion transport"/>
    <property type="evidence" value="ECO:0007669"/>
    <property type="project" value="UniProtKB-KW"/>
</dbReference>
<dbReference type="PRINTS" id="PR01021">
    <property type="entry name" value="OMPADOMAIN"/>
</dbReference>
<dbReference type="InterPro" id="IPR050330">
    <property type="entry name" value="Bact_OuterMem_StrucFunc"/>
</dbReference>
<feature type="region of interest" description="Disordered" evidence="10">
    <location>
        <begin position="186"/>
        <end position="226"/>
    </location>
</feature>
<dbReference type="InterPro" id="IPR006664">
    <property type="entry name" value="OMP_bac"/>
</dbReference>
<evidence type="ECO:0000256" key="11">
    <source>
        <dbReference type="SAM" id="SignalP"/>
    </source>
</evidence>
<evidence type="ECO:0000256" key="1">
    <source>
        <dbReference type="ARBA" id="ARBA00004571"/>
    </source>
</evidence>
<keyword evidence="2" id="KW-0813">Transport</keyword>
<dbReference type="Gene3D" id="3.30.1330.60">
    <property type="entry name" value="OmpA-like domain"/>
    <property type="match status" value="1"/>
</dbReference>
<dbReference type="SUPFAM" id="SSF56925">
    <property type="entry name" value="OMPA-like"/>
    <property type="match status" value="1"/>
</dbReference>
<dbReference type="PANTHER" id="PTHR30329:SF21">
    <property type="entry name" value="LIPOPROTEIN YIAD-RELATED"/>
    <property type="match status" value="1"/>
</dbReference>
<keyword evidence="11" id="KW-0732">Signal</keyword>
<evidence type="ECO:0000256" key="2">
    <source>
        <dbReference type="ARBA" id="ARBA00022448"/>
    </source>
</evidence>
<dbReference type="Gene3D" id="2.40.160.20">
    <property type="match status" value="1"/>
</dbReference>
<evidence type="ECO:0000256" key="7">
    <source>
        <dbReference type="ARBA" id="ARBA00023136"/>
    </source>
</evidence>
<evidence type="ECO:0000313" key="13">
    <source>
        <dbReference type="EMBL" id="RUO39668.1"/>
    </source>
</evidence>
<dbReference type="AlphaFoldDB" id="A0AA94ECK6"/>
<dbReference type="InterPro" id="IPR006665">
    <property type="entry name" value="OmpA-like"/>
</dbReference>